<gene>
    <name evidence="2" type="ORF">HO173_009214</name>
</gene>
<dbReference type="GeneID" id="59290866"/>
<name>A0A8H6FPZ0_9LECA</name>
<protein>
    <submittedName>
        <fullName evidence="2">Uncharacterized protein</fullName>
    </submittedName>
</protein>
<feature type="region of interest" description="Disordered" evidence="1">
    <location>
        <begin position="84"/>
        <end position="103"/>
    </location>
</feature>
<feature type="region of interest" description="Disordered" evidence="1">
    <location>
        <begin position="1"/>
        <end position="36"/>
    </location>
</feature>
<comment type="caution">
    <text evidence="2">The sequence shown here is derived from an EMBL/GenBank/DDBJ whole genome shotgun (WGS) entry which is preliminary data.</text>
</comment>
<keyword evidence="3" id="KW-1185">Reference proteome</keyword>
<dbReference type="AlphaFoldDB" id="A0A8H6FPZ0"/>
<evidence type="ECO:0000313" key="2">
    <source>
        <dbReference type="EMBL" id="KAF6232546.1"/>
    </source>
</evidence>
<reference evidence="2 3" key="1">
    <citation type="journal article" date="2020" name="Genomics">
        <title>Complete, high-quality genomes from long-read metagenomic sequencing of two wolf lichen thalli reveals enigmatic genome architecture.</title>
        <authorList>
            <person name="McKenzie S.K."/>
            <person name="Walston R.F."/>
            <person name="Allen J.L."/>
        </authorList>
    </citation>
    <scope>NUCLEOTIDE SEQUENCE [LARGE SCALE GENOMIC DNA]</scope>
    <source>
        <strain evidence="2">WasteWater2</strain>
    </source>
</reference>
<evidence type="ECO:0000313" key="3">
    <source>
        <dbReference type="Proteomes" id="UP000578531"/>
    </source>
</evidence>
<feature type="compositionally biased region" description="Basic and acidic residues" evidence="1">
    <location>
        <begin position="56"/>
        <end position="74"/>
    </location>
</feature>
<feature type="region of interest" description="Disordered" evidence="1">
    <location>
        <begin position="48"/>
        <end position="74"/>
    </location>
</feature>
<dbReference type="RefSeq" id="XP_037161972.1">
    <property type="nucleotide sequence ID" value="XM_037311105.1"/>
</dbReference>
<sequence length="103" mass="10978">MSCLFSLSPSPPSLIPISLGNNHQSPTTMTKNNKSVAAAKASINLQKVLRKFPSPPKKDGTPDKENIMAKKDKARIKEAMDIAEAKDRADAQASASSSGGKKR</sequence>
<dbReference type="EMBL" id="JACCJC010000047">
    <property type="protein sequence ID" value="KAF6232546.1"/>
    <property type="molecule type" value="Genomic_DNA"/>
</dbReference>
<accession>A0A8H6FPZ0</accession>
<feature type="compositionally biased region" description="Low complexity" evidence="1">
    <location>
        <begin position="91"/>
        <end position="103"/>
    </location>
</feature>
<evidence type="ECO:0000256" key="1">
    <source>
        <dbReference type="SAM" id="MobiDB-lite"/>
    </source>
</evidence>
<dbReference type="Proteomes" id="UP000578531">
    <property type="component" value="Unassembled WGS sequence"/>
</dbReference>
<feature type="compositionally biased region" description="Polar residues" evidence="1">
    <location>
        <begin position="20"/>
        <end position="30"/>
    </location>
</feature>
<proteinExistence type="predicted"/>
<organism evidence="2 3">
    <name type="scientific">Letharia columbiana</name>
    <dbReference type="NCBI Taxonomy" id="112416"/>
    <lineage>
        <taxon>Eukaryota</taxon>
        <taxon>Fungi</taxon>
        <taxon>Dikarya</taxon>
        <taxon>Ascomycota</taxon>
        <taxon>Pezizomycotina</taxon>
        <taxon>Lecanoromycetes</taxon>
        <taxon>OSLEUM clade</taxon>
        <taxon>Lecanoromycetidae</taxon>
        <taxon>Lecanorales</taxon>
        <taxon>Lecanorineae</taxon>
        <taxon>Parmeliaceae</taxon>
        <taxon>Letharia</taxon>
    </lineage>
</organism>